<sequence length="262" mass="28752">MKIQFVSMGLIAGFCCLAQGERIAHGGVNIEMEFVTIGNPNNPAHESGFGAVPYEYQIAIHEVTADQWEQVAKKESIMNCPKAPVWKDNEPAAGITWVGAAMFCNWLTSGDALEGAYHFDEFGTLMAIDRELALKKYDPIYVLPSEDEWVKAAYYNGFTYSKFANGAETAPPRVAENRTRSENVWAVGSGVFEQNGTYDMGGNLAEWTESAFDGGSDYSSKRATRDAAYRFGTTSSIEVRTGKDSTAYASSAYGFRVVKVNK</sequence>
<dbReference type="Pfam" id="PF03781">
    <property type="entry name" value="FGE-sulfatase"/>
    <property type="match status" value="1"/>
</dbReference>
<dbReference type="InterPro" id="IPR005532">
    <property type="entry name" value="SUMF_dom"/>
</dbReference>
<dbReference type="InterPro" id="IPR051043">
    <property type="entry name" value="Sulfatase_Mod_Factor_Kinase"/>
</dbReference>
<feature type="domain" description="Sulfatase-modifying factor enzyme-like" evidence="1">
    <location>
        <begin position="54"/>
        <end position="233"/>
    </location>
</feature>
<dbReference type="PANTHER" id="PTHR23150">
    <property type="entry name" value="SULFATASE MODIFYING FACTOR 1, 2"/>
    <property type="match status" value="1"/>
</dbReference>
<dbReference type="AlphaFoldDB" id="A0A6P1M4Z6"/>
<name>A0A6P1M4Z6_9BACT</name>
<dbReference type="SUPFAM" id="SSF56436">
    <property type="entry name" value="C-type lectin-like"/>
    <property type="match status" value="1"/>
</dbReference>
<dbReference type="GO" id="GO:0120147">
    <property type="term" value="F:formylglycine-generating oxidase activity"/>
    <property type="evidence" value="ECO:0007669"/>
    <property type="project" value="TreeGrafter"/>
</dbReference>
<dbReference type="RefSeq" id="WP_160627709.1">
    <property type="nucleotide sequence ID" value="NZ_CP047593.1"/>
</dbReference>
<dbReference type="Gene3D" id="3.90.1580.10">
    <property type="entry name" value="paralog of FGE (formylglycine-generating enzyme)"/>
    <property type="match status" value="1"/>
</dbReference>
<reference evidence="2 3" key="1">
    <citation type="submission" date="2020-01" db="EMBL/GenBank/DDBJ databases">
        <title>Ponticoccus aerotolerans gen. nov., sp. nov., an anaerobic bacterium and proposal of Ponticoccusceae fam. nov., Ponticoccusles ord. nov. and Ponticoccuse classis nov. in the phylum Kiritimatiellaeota.</title>
        <authorList>
            <person name="Zhou L.Y."/>
            <person name="Du Z.J."/>
        </authorList>
    </citation>
    <scope>NUCLEOTIDE SEQUENCE [LARGE SCALE GENOMIC DNA]</scope>
    <source>
        <strain evidence="2 3">S-5007</strain>
    </source>
</reference>
<dbReference type="InterPro" id="IPR016187">
    <property type="entry name" value="CTDL_fold"/>
</dbReference>
<gene>
    <name evidence="2" type="ORF">GT409_05485</name>
</gene>
<proteinExistence type="predicted"/>
<dbReference type="InterPro" id="IPR042095">
    <property type="entry name" value="SUMF_sf"/>
</dbReference>
<keyword evidence="3" id="KW-1185">Reference proteome</keyword>
<dbReference type="PANTHER" id="PTHR23150:SF19">
    <property type="entry name" value="FORMYLGLYCINE-GENERATING ENZYME"/>
    <property type="match status" value="1"/>
</dbReference>
<dbReference type="EMBL" id="CP047593">
    <property type="protein sequence ID" value="QHI68921.1"/>
    <property type="molecule type" value="Genomic_DNA"/>
</dbReference>
<evidence type="ECO:0000259" key="1">
    <source>
        <dbReference type="Pfam" id="PF03781"/>
    </source>
</evidence>
<protein>
    <submittedName>
        <fullName evidence="2">SUMF1/EgtB/PvdO family nonheme iron enzyme</fullName>
    </submittedName>
</protein>
<organism evidence="2 3">
    <name type="scientific">Tichowtungia aerotolerans</name>
    <dbReference type="NCBI Taxonomy" id="2697043"/>
    <lineage>
        <taxon>Bacteria</taxon>
        <taxon>Pseudomonadati</taxon>
        <taxon>Kiritimatiellota</taxon>
        <taxon>Tichowtungiia</taxon>
        <taxon>Tichowtungiales</taxon>
        <taxon>Tichowtungiaceae</taxon>
        <taxon>Tichowtungia</taxon>
    </lineage>
</organism>
<evidence type="ECO:0000313" key="3">
    <source>
        <dbReference type="Proteomes" id="UP000464954"/>
    </source>
</evidence>
<dbReference type="KEGG" id="taer:GT409_05485"/>
<accession>A0A6P1M4Z6</accession>
<evidence type="ECO:0000313" key="2">
    <source>
        <dbReference type="EMBL" id="QHI68921.1"/>
    </source>
</evidence>
<dbReference type="Proteomes" id="UP000464954">
    <property type="component" value="Chromosome"/>
</dbReference>